<dbReference type="KEGG" id="dlu:A6035_12590"/>
<dbReference type="PROSITE" id="PS51257">
    <property type="entry name" value="PROKAR_LIPOPROTEIN"/>
    <property type="match status" value="1"/>
</dbReference>
<dbReference type="Proteomes" id="UP000244928">
    <property type="component" value="Chromosome"/>
</dbReference>
<feature type="signal peptide" evidence="1">
    <location>
        <begin position="1"/>
        <end position="23"/>
    </location>
</feature>
<evidence type="ECO:0000313" key="4">
    <source>
        <dbReference type="Proteomes" id="UP000244928"/>
    </source>
</evidence>
<gene>
    <name evidence="3" type="ORF">A6035_12590</name>
</gene>
<dbReference type="InterPro" id="IPR013096">
    <property type="entry name" value="Cupin_2"/>
</dbReference>
<accession>A0A2S1R9D8</accession>
<dbReference type="InterPro" id="IPR011051">
    <property type="entry name" value="RmlC_Cupin_sf"/>
</dbReference>
<dbReference type="OrthoDB" id="129561at2"/>
<dbReference type="AlphaFoldDB" id="A0A2S1R9D8"/>
<dbReference type="SUPFAM" id="SSF51182">
    <property type="entry name" value="RmlC-like cupins"/>
    <property type="match status" value="1"/>
</dbReference>
<feature type="chain" id="PRO_5038355582" description="Cupin type-2 domain-containing protein" evidence="1">
    <location>
        <begin position="24"/>
        <end position="171"/>
    </location>
</feature>
<organism evidence="3 4">
    <name type="scientific">Dietzia lutea</name>
    <dbReference type="NCBI Taxonomy" id="546160"/>
    <lineage>
        <taxon>Bacteria</taxon>
        <taxon>Bacillati</taxon>
        <taxon>Actinomycetota</taxon>
        <taxon>Actinomycetes</taxon>
        <taxon>Mycobacteriales</taxon>
        <taxon>Dietziaceae</taxon>
        <taxon>Dietzia</taxon>
    </lineage>
</organism>
<keyword evidence="1" id="KW-0732">Signal</keyword>
<dbReference type="Pfam" id="PF07883">
    <property type="entry name" value="Cupin_2"/>
    <property type="match status" value="1"/>
</dbReference>
<keyword evidence="4" id="KW-1185">Reference proteome</keyword>
<dbReference type="Gene3D" id="2.60.120.10">
    <property type="entry name" value="Jelly Rolls"/>
    <property type="match status" value="1"/>
</dbReference>
<evidence type="ECO:0000313" key="3">
    <source>
        <dbReference type="EMBL" id="AWH92864.1"/>
    </source>
</evidence>
<name>A0A2S1R9D8_9ACTN</name>
<dbReference type="InterPro" id="IPR014710">
    <property type="entry name" value="RmlC-like_jellyroll"/>
</dbReference>
<dbReference type="EMBL" id="CP015449">
    <property type="protein sequence ID" value="AWH92864.1"/>
    <property type="molecule type" value="Genomic_DNA"/>
</dbReference>
<dbReference type="RefSeq" id="WP_108848075.1">
    <property type="nucleotide sequence ID" value="NZ_CP015449.1"/>
</dbReference>
<reference evidence="3 4" key="1">
    <citation type="submission" date="2016-04" db="EMBL/GenBank/DDBJ databases">
        <title>Complete genome sequence of Dietzia lutea YIM 80766T, a strain isolated from desert soil in Egypt.</title>
        <authorList>
            <person name="Zhao J."/>
            <person name="Hu B."/>
            <person name="Geng S."/>
            <person name="Nie Y."/>
            <person name="Tang Y."/>
        </authorList>
    </citation>
    <scope>NUCLEOTIDE SEQUENCE [LARGE SCALE GENOMIC DNA]</scope>
    <source>
        <strain evidence="3 4">YIM 80766</strain>
    </source>
</reference>
<feature type="domain" description="Cupin type-2" evidence="2">
    <location>
        <begin position="85"/>
        <end position="153"/>
    </location>
</feature>
<evidence type="ECO:0000259" key="2">
    <source>
        <dbReference type="Pfam" id="PF07883"/>
    </source>
</evidence>
<evidence type="ECO:0000256" key="1">
    <source>
        <dbReference type="SAM" id="SignalP"/>
    </source>
</evidence>
<sequence length="171" mass="17731">MRSTTIRRGIVLAAGAFALAASACSHGEAESSDESAIAPPPPPASAIVGTQPVLAVDIVQGQQDQPVDVQVDGDEGVAVTFRELTIVAGTGTGRHCHHGQLIAVVKQGEITLYSDTLPGGTRTFRAGDSIVEGAGYPHEARNEGTEDVVLMVTYVTPVGKPLVEEDLSQCE</sequence>
<proteinExistence type="predicted"/>
<protein>
    <recommendedName>
        <fullName evidence="2">Cupin type-2 domain-containing protein</fullName>
    </recommendedName>
</protein>